<dbReference type="EMBL" id="BPLR01005117">
    <property type="protein sequence ID" value="GIX99944.1"/>
    <property type="molecule type" value="Genomic_DNA"/>
</dbReference>
<accession>A0AAV4PVW6</accession>
<proteinExistence type="predicted"/>
<organism evidence="2 3">
    <name type="scientific">Caerostris extrusa</name>
    <name type="common">Bark spider</name>
    <name type="synonym">Caerostris bankana</name>
    <dbReference type="NCBI Taxonomy" id="172846"/>
    <lineage>
        <taxon>Eukaryota</taxon>
        <taxon>Metazoa</taxon>
        <taxon>Ecdysozoa</taxon>
        <taxon>Arthropoda</taxon>
        <taxon>Chelicerata</taxon>
        <taxon>Arachnida</taxon>
        <taxon>Araneae</taxon>
        <taxon>Araneomorphae</taxon>
        <taxon>Entelegynae</taxon>
        <taxon>Araneoidea</taxon>
        <taxon>Araneidae</taxon>
        <taxon>Caerostris</taxon>
    </lineage>
</organism>
<comment type="caution">
    <text evidence="2">The sequence shown here is derived from an EMBL/GenBank/DDBJ whole genome shotgun (WGS) entry which is preliminary data.</text>
</comment>
<name>A0AAV4PVW6_CAEEX</name>
<dbReference type="Proteomes" id="UP001054945">
    <property type="component" value="Unassembled WGS sequence"/>
</dbReference>
<dbReference type="AlphaFoldDB" id="A0AAV4PVW6"/>
<evidence type="ECO:0000313" key="3">
    <source>
        <dbReference type="Proteomes" id="UP001054945"/>
    </source>
</evidence>
<reference evidence="2 3" key="1">
    <citation type="submission" date="2021-06" db="EMBL/GenBank/DDBJ databases">
        <title>Caerostris extrusa draft genome.</title>
        <authorList>
            <person name="Kono N."/>
            <person name="Arakawa K."/>
        </authorList>
    </citation>
    <scope>NUCLEOTIDE SEQUENCE [LARGE SCALE GENOMIC DNA]</scope>
</reference>
<evidence type="ECO:0000256" key="1">
    <source>
        <dbReference type="SAM" id="MobiDB-lite"/>
    </source>
</evidence>
<sequence>MDEGQNEGFFNLCPASKFEIKIDRPVSRMELFPVPTGCVWIGHTQPADPVVHFNDDASQSSQPLSISNRRCVIGRRGEPSFLCCRLCVDADPREMSIPYERADHCNFGGCARAQTKPSFCPFVYSSSPLEHTLQVPPNRHASRPISRRQAALAGLTKQP</sequence>
<gene>
    <name evidence="2" type="ORF">CEXT_617681</name>
</gene>
<protein>
    <submittedName>
        <fullName evidence="2">Uncharacterized protein</fullName>
    </submittedName>
</protein>
<feature type="region of interest" description="Disordered" evidence="1">
    <location>
        <begin position="135"/>
        <end position="159"/>
    </location>
</feature>
<evidence type="ECO:0000313" key="2">
    <source>
        <dbReference type="EMBL" id="GIX99944.1"/>
    </source>
</evidence>
<keyword evidence="3" id="KW-1185">Reference proteome</keyword>